<feature type="transmembrane region" description="Helical" evidence="8">
    <location>
        <begin position="255"/>
        <end position="277"/>
    </location>
</feature>
<dbReference type="eggNOG" id="COG0842">
    <property type="taxonomic scope" value="Bacteria"/>
</dbReference>
<evidence type="ECO:0000259" key="9">
    <source>
        <dbReference type="PROSITE" id="PS51012"/>
    </source>
</evidence>
<proteinExistence type="inferred from homology"/>
<dbReference type="PANTHER" id="PTHR30294">
    <property type="entry name" value="MEMBRANE COMPONENT OF ABC TRANSPORTER YHHJ-RELATED"/>
    <property type="match status" value="1"/>
</dbReference>
<protein>
    <submittedName>
        <fullName evidence="10">ABC-2 type transporter</fullName>
    </submittedName>
</protein>
<feature type="transmembrane region" description="Helical" evidence="8">
    <location>
        <begin position="344"/>
        <end position="364"/>
    </location>
</feature>
<dbReference type="EMBL" id="CP002530">
    <property type="protein sequence ID" value="ADY35350.1"/>
    <property type="molecule type" value="Genomic_DNA"/>
</dbReference>
<accession>F0R1M7</accession>
<dbReference type="RefSeq" id="WP_013616802.1">
    <property type="nucleotide sequence ID" value="NC_015164.1"/>
</dbReference>
<dbReference type="InterPro" id="IPR047817">
    <property type="entry name" value="ABC2_TM_bact-type"/>
</dbReference>
<evidence type="ECO:0000256" key="1">
    <source>
        <dbReference type="ARBA" id="ARBA00004651"/>
    </source>
</evidence>
<evidence type="ECO:0000256" key="4">
    <source>
        <dbReference type="ARBA" id="ARBA00022475"/>
    </source>
</evidence>
<feature type="transmembrane region" description="Helical" evidence="8">
    <location>
        <begin position="289"/>
        <end position="308"/>
    </location>
</feature>
<dbReference type="PROSITE" id="PS51012">
    <property type="entry name" value="ABC_TM2"/>
    <property type="match status" value="1"/>
</dbReference>
<evidence type="ECO:0000256" key="6">
    <source>
        <dbReference type="ARBA" id="ARBA00022989"/>
    </source>
</evidence>
<keyword evidence="3" id="KW-0813">Transport</keyword>
<comment type="subcellular location">
    <subcellularLocation>
        <location evidence="1">Cell membrane</location>
        <topology evidence="1">Multi-pass membrane protein</topology>
    </subcellularLocation>
</comment>
<evidence type="ECO:0000256" key="7">
    <source>
        <dbReference type="ARBA" id="ARBA00023136"/>
    </source>
</evidence>
<evidence type="ECO:0000256" key="2">
    <source>
        <dbReference type="ARBA" id="ARBA00007783"/>
    </source>
</evidence>
<dbReference type="OrthoDB" id="9808686at2"/>
<comment type="similarity">
    <text evidence="2">Belongs to the ABC-2 integral membrane protein family.</text>
</comment>
<dbReference type="HOGENOM" id="CLU_039483_8_3_10"/>
<evidence type="ECO:0000256" key="8">
    <source>
        <dbReference type="SAM" id="Phobius"/>
    </source>
</evidence>
<dbReference type="Pfam" id="PF12698">
    <property type="entry name" value="ABC2_membrane_3"/>
    <property type="match status" value="1"/>
</dbReference>
<sequence length="370" mass="41181">MLKYLLEKEFKQILRHKFLSKMIIVMPIMTIVLFPFVTNQDVQDVKLAVVDQDHSPLSGRLVQKVSDSGYFRLADVSPAYGEAMRSIETGDADILFQIPQDFERGIYRDGTAQVMIAANSVNGIRGTLGAQYLASVVMDYNQEIRASEGVSGAASVMPVPDVRVRYRFNPELEYKVFMVPGLIMMLLTILGCALTALNIVGEKEVGTIEQINVSPVPKRLFILAKLMPNWAIGFVALAFGMTFGWAVHGVAPEGSLLTVLLFTAVYVLVVTGIGMVISNYSDTMQQAMFVMFFFIIIMLLTSGLFTPVDSMPLWMQRATAINPLQYFAEAMRLVYLKGSGFTEMLSPFCWLCGFALVFNVWAVVSYKKKS</sequence>
<gene>
    <name evidence="10" type="ordered locus">Bacsa_0756</name>
</gene>
<dbReference type="KEGG" id="bsa:Bacsa_0756"/>
<dbReference type="Proteomes" id="UP000007486">
    <property type="component" value="Chromosome"/>
</dbReference>
<evidence type="ECO:0000313" key="10">
    <source>
        <dbReference type="EMBL" id="ADY35350.1"/>
    </source>
</evidence>
<evidence type="ECO:0000256" key="5">
    <source>
        <dbReference type="ARBA" id="ARBA00022692"/>
    </source>
</evidence>
<dbReference type="GO" id="GO:0005886">
    <property type="term" value="C:plasma membrane"/>
    <property type="evidence" value="ECO:0007669"/>
    <property type="project" value="UniProtKB-SubCell"/>
</dbReference>
<feature type="transmembrane region" description="Helical" evidence="8">
    <location>
        <begin position="220"/>
        <end position="243"/>
    </location>
</feature>
<keyword evidence="5 8" id="KW-0812">Transmembrane</keyword>
<feature type="domain" description="ABC transmembrane type-2" evidence="9">
    <location>
        <begin position="144"/>
        <end position="369"/>
    </location>
</feature>
<organism evidence="10 11">
    <name type="scientific">Phocaeicola salanitronis (strain DSM 18170 / JCM 13657 / CCUG 60908 / BL78)</name>
    <name type="common">Bacteroides salanitronis</name>
    <dbReference type="NCBI Taxonomy" id="667015"/>
    <lineage>
        <taxon>Bacteria</taxon>
        <taxon>Pseudomonadati</taxon>
        <taxon>Bacteroidota</taxon>
        <taxon>Bacteroidia</taxon>
        <taxon>Bacteroidales</taxon>
        <taxon>Bacteroidaceae</taxon>
        <taxon>Phocaeicola</taxon>
    </lineage>
</organism>
<evidence type="ECO:0000313" key="11">
    <source>
        <dbReference type="Proteomes" id="UP000007486"/>
    </source>
</evidence>
<dbReference type="GO" id="GO:0140359">
    <property type="term" value="F:ABC-type transporter activity"/>
    <property type="evidence" value="ECO:0007669"/>
    <property type="project" value="InterPro"/>
</dbReference>
<keyword evidence="4" id="KW-1003">Cell membrane</keyword>
<keyword evidence="11" id="KW-1185">Reference proteome</keyword>
<keyword evidence="6 8" id="KW-1133">Transmembrane helix</keyword>
<dbReference type="AlphaFoldDB" id="F0R1M7"/>
<reference evidence="10 11" key="1">
    <citation type="journal article" date="2011" name="Stand. Genomic Sci.">
        <title>Complete genome sequence of Bacteroides salanitronis type strain (BL78).</title>
        <authorList>
            <person name="Gronow S."/>
            <person name="Held B."/>
            <person name="Lucas S."/>
            <person name="Lapidus A."/>
            <person name="Del Rio T.G."/>
            <person name="Nolan M."/>
            <person name="Tice H."/>
            <person name="Deshpande S."/>
            <person name="Cheng J.F."/>
            <person name="Pitluck S."/>
            <person name="Liolios K."/>
            <person name="Pagani I."/>
            <person name="Ivanova N."/>
            <person name="Mavromatis K."/>
            <person name="Pati A."/>
            <person name="Tapia R."/>
            <person name="Han C."/>
            <person name="Goodwin L."/>
            <person name="Chen A."/>
            <person name="Palaniappan K."/>
            <person name="Land M."/>
            <person name="Hauser L."/>
            <person name="Chang Y.J."/>
            <person name="Jeffries C.D."/>
            <person name="Brambilla E.M."/>
            <person name="Rohde M."/>
            <person name="Goker M."/>
            <person name="Detter J.C."/>
            <person name="Woyke T."/>
            <person name="Bristow J."/>
            <person name="Markowitz V."/>
            <person name="Hugenholtz P."/>
            <person name="Kyrpides N.C."/>
            <person name="Klenk H.P."/>
            <person name="Eisen J.A."/>
        </authorList>
    </citation>
    <scope>NUCLEOTIDE SEQUENCE [LARGE SCALE GENOMIC DNA]</scope>
    <source>
        <strain evidence="10 11">DSM 18170</strain>
    </source>
</reference>
<evidence type="ECO:0000256" key="3">
    <source>
        <dbReference type="ARBA" id="ARBA00022448"/>
    </source>
</evidence>
<dbReference type="PANTHER" id="PTHR30294:SF29">
    <property type="entry name" value="MULTIDRUG ABC TRANSPORTER PERMEASE YBHS-RELATED"/>
    <property type="match status" value="1"/>
</dbReference>
<dbReference type="STRING" id="667015.Bacsa_0756"/>
<keyword evidence="7 8" id="KW-0472">Membrane</keyword>
<feature type="transmembrane region" description="Helical" evidence="8">
    <location>
        <begin position="177"/>
        <end position="200"/>
    </location>
</feature>
<feature type="transmembrane region" description="Helical" evidence="8">
    <location>
        <begin position="18"/>
        <end position="37"/>
    </location>
</feature>
<name>F0R1M7_PHOSB</name>
<dbReference type="Gene3D" id="3.40.1710.10">
    <property type="entry name" value="abc type-2 transporter like domain"/>
    <property type="match status" value="1"/>
</dbReference>
<dbReference type="InterPro" id="IPR013525">
    <property type="entry name" value="ABC2_TM"/>
</dbReference>
<dbReference type="InterPro" id="IPR051449">
    <property type="entry name" value="ABC-2_transporter_component"/>
</dbReference>